<name>A0AAV4I1G8_9GAST</name>
<sequence>MRGAAWQSRSASNSRFGGRGIDCRPCHVAIAFGKQFTLTFPSPLRFNMGTQLEAIFKCVIFACNSLHMVTAGLQMYWSAGALVALLCGDTNALT</sequence>
<dbReference type="AlphaFoldDB" id="A0AAV4I1G8"/>
<proteinExistence type="predicted"/>
<evidence type="ECO:0000313" key="1">
    <source>
        <dbReference type="EMBL" id="GFS02787.1"/>
    </source>
</evidence>
<keyword evidence="2" id="KW-1185">Reference proteome</keyword>
<reference evidence="1 2" key="1">
    <citation type="journal article" date="2021" name="Elife">
        <title>Chloroplast acquisition without the gene transfer in kleptoplastic sea slugs, Plakobranchus ocellatus.</title>
        <authorList>
            <person name="Maeda T."/>
            <person name="Takahashi S."/>
            <person name="Yoshida T."/>
            <person name="Shimamura S."/>
            <person name="Takaki Y."/>
            <person name="Nagai Y."/>
            <person name="Toyoda A."/>
            <person name="Suzuki Y."/>
            <person name="Arimoto A."/>
            <person name="Ishii H."/>
            <person name="Satoh N."/>
            <person name="Nishiyama T."/>
            <person name="Hasebe M."/>
            <person name="Maruyama T."/>
            <person name="Minagawa J."/>
            <person name="Obokata J."/>
            <person name="Shigenobu S."/>
        </authorList>
    </citation>
    <scope>NUCLEOTIDE SEQUENCE [LARGE SCALE GENOMIC DNA]</scope>
</reference>
<gene>
    <name evidence="1" type="ORF">ElyMa_001132800</name>
</gene>
<dbReference type="Proteomes" id="UP000762676">
    <property type="component" value="Unassembled WGS sequence"/>
</dbReference>
<protein>
    <submittedName>
        <fullName evidence="1">Uncharacterized protein</fullName>
    </submittedName>
</protein>
<evidence type="ECO:0000313" key="2">
    <source>
        <dbReference type="Proteomes" id="UP000762676"/>
    </source>
</evidence>
<dbReference type="EMBL" id="BMAT01002247">
    <property type="protein sequence ID" value="GFS02787.1"/>
    <property type="molecule type" value="Genomic_DNA"/>
</dbReference>
<accession>A0AAV4I1G8</accession>
<organism evidence="1 2">
    <name type="scientific">Elysia marginata</name>
    <dbReference type="NCBI Taxonomy" id="1093978"/>
    <lineage>
        <taxon>Eukaryota</taxon>
        <taxon>Metazoa</taxon>
        <taxon>Spiralia</taxon>
        <taxon>Lophotrochozoa</taxon>
        <taxon>Mollusca</taxon>
        <taxon>Gastropoda</taxon>
        <taxon>Heterobranchia</taxon>
        <taxon>Euthyneura</taxon>
        <taxon>Panpulmonata</taxon>
        <taxon>Sacoglossa</taxon>
        <taxon>Placobranchoidea</taxon>
        <taxon>Plakobranchidae</taxon>
        <taxon>Elysia</taxon>
    </lineage>
</organism>
<comment type="caution">
    <text evidence="1">The sequence shown here is derived from an EMBL/GenBank/DDBJ whole genome shotgun (WGS) entry which is preliminary data.</text>
</comment>